<feature type="non-terminal residue" evidence="1">
    <location>
        <position position="1"/>
    </location>
</feature>
<dbReference type="AlphaFoldDB" id="X1E7S1"/>
<protein>
    <submittedName>
        <fullName evidence="1">Uncharacterized protein</fullName>
    </submittedName>
</protein>
<reference evidence="1" key="1">
    <citation type="journal article" date="2014" name="Front. Microbiol.">
        <title>High frequency of phylogenetically diverse reductive dehalogenase-homologous genes in deep subseafloor sedimentary metagenomes.</title>
        <authorList>
            <person name="Kawai M."/>
            <person name="Futagami T."/>
            <person name="Toyoda A."/>
            <person name="Takaki Y."/>
            <person name="Nishi S."/>
            <person name="Hori S."/>
            <person name="Arai W."/>
            <person name="Tsubouchi T."/>
            <person name="Morono Y."/>
            <person name="Uchiyama I."/>
            <person name="Ito T."/>
            <person name="Fujiyama A."/>
            <person name="Inagaki F."/>
            <person name="Takami H."/>
        </authorList>
    </citation>
    <scope>NUCLEOTIDE SEQUENCE</scope>
    <source>
        <strain evidence="1">Expedition CK06-06</strain>
    </source>
</reference>
<name>X1E7S1_9ZZZZ</name>
<sequence length="50" mass="6011">IDIWPEFQTMIGTMDDIYDNIQNRQPIFNVIQLDRRQPSRVTQTILTLDF</sequence>
<gene>
    <name evidence="1" type="ORF">S01H4_66933</name>
</gene>
<proteinExistence type="predicted"/>
<organism evidence="1">
    <name type="scientific">marine sediment metagenome</name>
    <dbReference type="NCBI Taxonomy" id="412755"/>
    <lineage>
        <taxon>unclassified sequences</taxon>
        <taxon>metagenomes</taxon>
        <taxon>ecological metagenomes</taxon>
    </lineage>
</organism>
<evidence type="ECO:0000313" key="1">
    <source>
        <dbReference type="EMBL" id="GAH28622.1"/>
    </source>
</evidence>
<accession>X1E7S1</accession>
<dbReference type="EMBL" id="BART01041748">
    <property type="protein sequence ID" value="GAH28622.1"/>
    <property type="molecule type" value="Genomic_DNA"/>
</dbReference>
<comment type="caution">
    <text evidence="1">The sequence shown here is derived from an EMBL/GenBank/DDBJ whole genome shotgun (WGS) entry which is preliminary data.</text>
</comment>